<protein>
    <submittedName>
        <fullName evidence="2">Helix-turn-helix domain protein</fullName>
    </submittedName>
</protein>
<dbReference type="CDD" id="cd00093">
    <property type="entry name" value="HTH_XRE"/>
    <property type="match status" value="1"/>
</dbReference>
<dbReference type="SUPFAM" id="SSF47413">
    <property type="entry name" value="lambda repressor-like DNA-binding domains"/>
    <property type="match status" value="1"/>
</dbReference>
<name>A0A656HDR3_THINJ</name>
<evidence type="ECO:0000313" key="2">
    <source>
        <dbReference type="EMBL" id="EIJ34503.1"/>
    </source>
</evidence>
<keyword evidence="3" id="KW-1185">Reference proteome</keyword>
<dbReference type="InterPro" id="IPR010982">
    <property type="entry name" value="Lambda_DNA-bd_dom_sf"/>
</dbReference>
<sequence precursor="true">MAKASSTLSTRTLLTLQTFGGMIRAARLERGMPQQELAERLGVSRQTVSALEKGAAKVAIGTVFEAAAIVGIPLLADNSRDLQRLATTVAGFASLLPERARHSQEELNDDF</sequence>
<dbReference type="Proteomes" id="UP000005317">
    <property type="component" value="Unassembled WGS sequence"/>
</dbReference>
<organism evidence="2 3">
    <name type="scientific">Thiothrix nivea (strain ATCC 35100 / DSM 5205 / JP2)</name>
    <dbReference type="NCBI Taxonomy" id="870187"/>
    <lineage>
        <taxon>Bacteria</taxon>
        <taxon>Pseudomonadati</taxon>
        <taxon>Pseudomonadota</taxon>
        <taxon>Gammaproteobacteria</taxon>
        <taxon>Thiotrichales</taxon>
        <taxon>Thiotrichaceae</taxon>
        <taxon>Thiothrix</taxon>
    </lineage>
</organism>
<feature type="domain" description="HTH cro/C1-type" evidence="1">
    <location>
        <begin position="23"/>
        <end position="78"/>
    </location>
</feature>
<dbReference type="InterPro" id="IPR001387">
    <property type="entry name" value="Cro/C1-type_HTH"/>
</dbReference>
<dbReference type="PROSITE" id="PS50943">
    <property type="entry name" value="HTH_CROC1"/>
    <property type="match status" value="1"/>
</dbReference>
<proteinExistence type="predicted"/>
<dbReference type="RefSeq" id="WP_002708431.1">
    <property type="nucleotide sequence ID" value="NZ_JH651384.1"/>
</dbReference>
<evidence type="ECO:0000259" key="1">
    <source>
        <dbReference type="PROSITE" id="PS50943"/>
    </source>
</evidence>
<dbReference type="EMBL" id="JH651384">
    <property type="protein sequence ID" value="EIJ34503.1"/>
    <property type="molecule type" value="Genomic_DNA"/>
</dbReference>
<evidence type="ECO:0000313" key="3">
    <source>
        <dbReference type="Proteomes" id="UP000005317"/>
    </source>
</evidence>
<dbReference type="OrthoDB" id="7365273at2"/>
<gene>
    <name evidence="2" type="ORF">Thini_1927</name>
</gene>
<dbReference type="GO" id="GO:0003677">
    <property type="term" value="F:DNA binding"/>
    <property type="evidence" value="ECO:0007669"/>
    <property type="project" value="InterPro"/>
</dbReference>
<accession>A0A656HDR3</accession>
<dbReference type="Pfam" id="PF01381">
    <property type="entry name" value="HTH_3"/>
    <property type="match status" value="1"/>
</dbReference>
<dbReference type="SMART" id="SM00530">
    <property type="entry name" value="HTH_XRE"/>
    <property type="match status" value="1"/>
</dbReference>
<dbReference type="Gene3D" id="1.10.260.40">
    <property type="entry name" value="lambda repressor-like DNA-binding domains"/>
    <property type="match status" value="1"/>
</dbReference>
<reference evidence="3" key="1">
    <citation type="journal article" date="2011" name="Stand. Genomic Sci.">
        <title>Genome sequence of the filamentous, gliding Thiothrix nivea neotype strain (JP2(T)).</title>
        <authorList>
            <person name="Lapidus A."/>
            <person name="Nolan M."/>
            <person name="Lucas S."/>
            <person name="Glavina Del Rio T."/>
            <person name="Tice H."/>
            <person name="Cheng J.F."/>
            <person name="Tapia R."/>
            <person name="Han C."/>
            <person name="Goodwin L."/>
            <person name="Pitluck S."/>
            <person name="Liolios K."/>
            <person name="Pagani I."/>
            <person name="Ivanova N."/>
            <person name="Huntemann M."/>
            <person name="Mavromatis K."/>
            <person name="Mikhailova N."/>
            <person name="Pati A."/>
            <person name="Chen A."/>
            <person name="Palaniappan K."/>
            <person name="Land M."/>
            <person name="Brambilla E.M."/>
            <person name="Rohde M."/>
            <person name="Abt B."/>
            <person name="Verbarg S."/>
            <person name="Goker M."/>
            <person name="Bristow J."/>
            <person name="Eisen J.A."/>
            <person name="Markowitz V."/>
            <person name="Hugenholtz P."/>
            <person name="Kyrpides N.C."/>
            <person name="Klenk H.P."/>
            <person name="Woyke T."/>
        </authorList>
    </citation>
    <scope>NUCLEOTIDE SEQUENCE [LARGE SCALE GENOMIC DNA]</scope>
    <source>
        <strain evidence="3">ATCC 35100 / DSM 5205 / JP2</strain>
    </source>
</reference>
<dbReference type="AlphaFoldDB" id="A0A656HDR3"/>